<evidence type="ECO:0000259" key="2">
    <source>
        <dbReference type="Pfam" id="PF13098"/>
    </source>
</evidence>
<dbReference type="Proteomes" id="UP000218899">
    <property type="component" value="Chromosome"/>
</dbReference>
<name>A0A1C7AEU1_9GAMM</name>
<keyword evidence="1" id="KW-0732">Signal</keyword>
<dbReference type="EMBL" id="AP014936">
    <property type="protein sequence ID" value="BAU49686.1"/>
    <property type="molecule type" value="Genomic_DNA"/>
</dbReference>
<dbReference type="InterPro" id="IPR051470">
    <property type="entry name" value="Thiol:disulfide_interchange"/>
</dbReference>
<feature type="domain" description="Thioredoxin-like fold" evidence="2">
    <location>
        <begin position="49"/>
        <end position="183"/>
    </location>
</feature>
<organism evidence="3 4">
    <name type="scientific">Sulfurifustis variabilis</name>
    <dbReference type="NCBI Taxonomy" id="1675686"/>
    <lineage>
        <taxon>Bacteria</taxon>
        <taxon>Pseudomonadati</taxon>
        <taxon>Pseudomonadota</taxon>
        <taxon>Gammaproteobacteria</taxon>
        <taxon>Acidiferrobacterales</taxon>
        <taxon>Acidiferrobacteraceae</taxon>
        <taxon>Sulfurifustis</taxon>
    </lineage>
</organism>
<sequence length="190" mass="20696">MRPERTLITLAVALLVLSARGLAAEPAPSPAAPAEAVLADLPKATWIADGGGRRVVYIFFDPNCPSCQLLYRNLRTFVASHNLQVRWIPVAVVDATSLGKAAAILQVPDRRAALRRNEERYQSETFSGGIEEEIPSDETEQQLRANELLLNRLDVPVVPTMLFPSRDGRAVIIQGALSPLALGKVLVRLP</sequence>
<dbReference type="PANTHER" id="PTHR35272:SF4">
    <property type="entry name" value="THIOL:DISULFIDE INTERCHANGE PROTEIN DSBG"/>
    <property type="match status" value="1"/>
</dbReference>
<evidence type="ECO:0000313" key="4">
    <source>
        <dbReference type="Proteomes" id="UP000218899"/>
    </source>
</evidence>
<dbReference type="RefSeq" id="WP_096462063.1">
    <property type="nucleotide sequence ID" value="NZ_AP014936.1"/>
</dbReference>
<reference evidence="3 4" key="1">
    <citation type="submission" date="2015-08" db="EMBL/GenBank/DDBJ databases">
        <title>Complete genome sequence of Sulfurifustis variabilis.</title>
        <authorList>
            <person name="Miura A."/>
            <person name="Kojima H."/>
            <person name="Fukui M."/>
        </authorList>
    </citation>
    <scope>NUCLEOTIDE SEQUENCE [LARGE SCALE GENOMIC DNA]</scope>
    <source>
        <strain evidence="4">skN76</strain>
    </source>
</reference>
<dbReference type="AlphaFoldDB" id="A0A1C7AEU1"/>
<feature type="chain" id="PRO_5008752416" evidence="1">
    <location>
        <begin position="24"/>
        <end position="190"/>
    </location>
</feature>
<gene>
    <name evidence="3" type="ORF">SVA_3138</name>
</gene>
<feature type="signal peptide" evidence="1">
    <location>
        <begin position="1"/>
        <end position="23"/>
    </location>
</feature>
<dbReference type="InterPro" id="IPR012336">
    <property type="entry name" value="Thioredoxin-like_fold"/>
</dbReference>
<dbReference type="PANTHER" id="PTHR35272">
    <property type="entry name" value="THIOL:DISULFIDE INTERCHANGE PROTEIN DSBC-RELATED"/>
    <property type="match status" value="1"/>
</dbReference>
<dbReference type="InterPro" id="IPR036249">
    <property type="entry name" value="Thioredoxin-like_sf"/>
</dbReference>
<dbReference type="OrthoDB" id="5298214at2"/>
<protein>
    <submittedName>
        <fullName evidence="3">Dihydroneopterin aldolase</fullName>
    </submittedName>
</protein>
<accession>A0A1C7AEU1</accession>
<keyword evidence="4" id="KW-1185">Reference proteome</keyword>
<dbReference type="SUPFAM" id="SSF52833">
    <property type="entry name" value="Thioredoxin-like"/>
    <property type="match status" value="1"/>
</dbReference>
<proteinExistence type="predicted"/>
<dbReference type="KEGG" id="sva:SVA_3138"/>
<evidence type="ECO:0000256" key="1">
    <source>
        <dbReference type="SAM" id="SignalP"/>
    </source>
</evidence>
<dbReference type="Pfam" id="PF13098">
    <property type="entry name" value="Thioredoxin_2"/>
    <property type="match status" value="1"/>
</dbReference>
<dbReference type="Gene3D" id="3.40.30.10">
    <property type="entry name" value="Glutaredoxin"/>
    <property type="match status" value="1"/>
</dbReference>
<evidence type="ECO:0000313" key="3">
    <source>
        <dbReference type="EMBL" id="BAU49686.1"/>
    </source>
</evidence>